<protein>
    <submittedName>
        <fullName evidence="1">Uncharacterized protein</fullName>
    </submittedName>
</protein>
<gene>
    <name evidence="1" type="ORF">PR048_030600</name>
</gene>
<reference evidence="1 2" key="1">
    <citation type="submission" date="2023-02" db="EMBL/GenBank/DDBJ databases">
        <title>LHISI_Scaffold_Assembly.</title>
        <authorList>
            <person name="Stuart O.P."/>
            <person name="Cleave R."/>
            <person name="Magrath M.J.L."/>
            <person name="Mikheyev A.S."/>
        </authorList>
    </citation>
    <scope>NUCLEOTIDE SEQUENCE [LARGE SCALE GENOMIC DNA]</scope>
    <source>
        <strain evidence="1">Daus_M_001</strain>
        <tissue evidence="1">Leg muscle</tissue>
    </source>
</reference>
<evidence type="ECO:0000313" key="2">
    <source>
        <dbReference type="Proteomes" id="UP001159363"/>
    </source>
</evidence>
<evidence type="ECO:0000313" key="1">
    <source>
        <dbReference type="EMBL" id="KAJ8869049.1"/>
    </source>
</evidence>
<comment type="caution">
    <text evidence="1">The sequence shown here is derived from an EMBL/GenBank/DDBJ whole genome shotgun (WGS) entry which is preliminary data.</text>
</comment>
<sequence>MRRPCPDIVFGEQTMVATSQEDLLSNKNNKSHLIAVLKLRLVEAGVRVVQDKDDADSYQGNPAILVGTDTDLLVMLIYRIRPNGSVKMLHPSTNNTSAKLYDIAAIQKDIGDMRSAILFAHAVTGGDKISAVYGKGKIKAYKLLRKNVSLRSEVVNFLNSPASHPEEVANTGERFVRALYPGGDKVDDIVDLRLHLYNRAVDRQALAASFKLSVLPPTKAALYQHSLRTSLHVYPTAYGCMKRRRDELLPTDWGWHFSNSQDTLMPVLTSLPPAPSFLMRIISCKCKRDCNAPCSCRKAGERCSDMC</sequence>
<organism evidence="1 2">
    <name type="scientific">Dryococelus australis</name>
    <dbReference type="NCBI Taxonomy" id="614101"/>
    <lineage>
        <taxon>Eukaryota</taxon>
        <taxon>Metazoa</taxon>
        <taxon>Ecdysozoa</taxon>
        <taxon>Arthropoda</taxon>
        <taxon>Hexapoda</taxon>
        <taxon>Insecta</taxon>
        <taxon>Pterygota</taxon>
        <taxon>Neoptera</taxon>
        <taxon>Polyneoptera</taxon>
        <taxon>Phasmatodea</taxon>
        <taxon>Verophasmatodea</taxon>
        <taxon>Anareolatae</taxon>
        <taxon>Phasmatidae</taxon>
        <taxon>Eurycanthinae</taxon>
        <taxon>Dryococelus</taxon>
    </lineage>
</organism>
<name>A0ABQ9G9F2_9NEOP</name>
<dbReference type="PANTHER" id="PTHR46704:SF1">
    <property type="entry name" value="TELOMERE LENGTH REGULATION PROTEIN TEL2 HOMOLOG"/>
    <property type="match status" value="1"/>
</dbReference>
<accession>A0ABQ9G9F2</accession>
<dbReference type="EMBL" id="JARBHB010000014">
    <property type="protein sequence ID" value="KAJ8869049.1"/>
    <property type="molecule type" value="Genomic_DNA"/>
</dbReference>
<keyword evidence="2" id="KW-1185">Reference proteome</keyword>
<dbReference type="Proteomes" id="UP001159363">
    <property type="component" value="Chromosome 13"/>
</dbReference>
<proteinExistence type="predicted"/>
<dbReference type="PANTHER" id="PTHR46704">
    <property type="entry name" value="CXC DOMAIN-CONTAINING PROTEIN-RELATED"/>
    <property type="match status" value="1"/>
</dbReference>